<evidence type="ECO:0008006" key="3">
    <source>
        <dbReference type="Google" id="ProtNLM"/>
    </source>
</evidence>
<accession>A0AAW0CSE1</accession>
<sequence>MDDDDPLALVGIYKCPSHLTTTAFAQKVEALMDAILAAPVTQRHILKYELLVSNEDGDGHIQNLGMPSHQGTVIIVAEWASQKALTEVSTDPGLVQILARAKEEFNIHLDSSTFTVDVIRKK</sequence>
<reference evidence="1 2" key="1">
    <citation type="journal article" date="2024" name="J Genomics">
        <title>Draft genome sequencing and assembly of Favolaschia claudopus CIRM-BRFM 2984 isolated from oak limbs.</title>
        <authorList>
            <person name="Navarro D."/>
            <person name="Drula E."/>
            <person name="Chaduli D."/>
            <person name="Cazenave R."/>
            <person name="Ahrendt S."/>
            <person name="Wang J."/>
            <person name="Lipzen A."/>
            <person name="Daum C."/>
            <person name="Barry K."/>
            <person name="Grigoriev I.V."/>
            <person name="Favel A."/>
            <person name="Rosso M.N."/>
            <person name="Martin F."/>
        </authorList>
    </citation>
    <scope>NUCLEOTIDE SEQUENCE [LARGE SCALE GENOMIC DNA]</scope>
    <source>
        <strain evidence="1 2">CIRM-BRFM 2984</strain>
    </source>
</reference>
<name>A0AAW0CSE1_9AGAR</name>
<evidence type="ECO:0000313" key="1">
    <source>
        <dbReference type="EMBL" id="KAK7042704.1"/>
    </source>
</evidence>
<gene>
    <name evidence="1" type="ORF">R3P38DRAFT_3260666</name>
</gene>
<proteinExistence type="predicted"/>
<dbReference type="Proteomes" id="UP001362999">
    <property type="component" value="Unassembled WGS sequence"/>
</dbReference>
<comment type="caution">
    <text evidence="1">The sequence shown here is derived from an EMBL/GenBank/DDBJ whole genome shotgun (WGS) entry which is preliminary data.</text>
</comment>
<protein>
    <recommendedName>
        <fullName evidence="3">ABM domain-containing protein</fullName>
    </recommendedName>
</protein>
<keyword evidence="2" id="KW-1185">Reference proteome</keyword>
<dbReference type="AlphaFoldDB" id="A0AAW0CSE1"/>
<dbReference type="EMBL" id="JAWWNJ010000013">
    <property type="protein sequence ID" value="KAK7042704.1"/>
    <property type="molecule type" value="Genomic_DNA"/>
</dbReference>
<organism evidence="1 2">
    <name type="scientific">Favolaschia claudopus</name>
    <dbReference type="NCBI Taxonomy" id="2862362"/>
    <lineage>
        <taxon>Eukaryota</taxon>
        <taxon>Fungi</taxon>
        <taxon>Dikarya</taxon>
        <taxon>Basidiomycota</taxon>
        <taxon>Agaricomycotina</taxon>
        <taxon>Agaricomycetes</taxon>
        <taxon>Agaricomycetidae</taxon>
        <taxon>Agaricales</taxon>
        <taxon>Marasmiineae</taxon>
        <taxon>Mycenaceae</taxon>
        <taxon>Favolaschia</taxon>
    </lineage>
</organism>
<evidence type="ECO:0000313" key="2">
    <source>
        <dbReference type="Proteomes" id="UP001362999"/>
    </source>
</evidence>